<dbReference type="PROSITE" id="PS51257">
    <property type="entry name" value="PROKAR_LIPOPROTEIN"/>
    <property type="match status" value="1"/>
</dbReference>
<dbReference type="InterPro" id="IPR019734">
    <property type="entry name" value="TPR_rpt"/>
</dbReference>
<dbReference type="PROSITE" id="PS50005">
    <property type="entry name" value="TPR"/>
    <property type="match status" value="1"/>
</dbReference>
<evidence type="ECO:0000256" key="3">
    <source>
        <dbReference type="SAM" id="SignalP"/>
    </source>
</evidence>
<accession>A0A6L6QPT0</accession>
<feature type="compositionally biased region" description="Polar residues" evidence="2">
    <location>
        <begin position="322"/>
        <end position="333"/>
    </location>
</feature>
<comment type="caution">
    <text evidence="5">The sequence shown here is derived from an EMBL/GenBank/DDBJ whole genome shotgun (WGS) entry which is preliminary data.</text>
</comment>
<sequence>MRLRLAAFTILTSIACTAVAQTPGYDEQYQAARALIDAERYPEAVQAFSKMLEASPRNSDLLLGRATANMRMKKWAEAEADLRLAHEASPNYTDVTVALANVQRWRAPSPELATAAGYTWSAGLSASRTHVGDQNWRDYTASIRHYFTQGSLGFEVLDARRFGLTDKAYALDGYTPLWSSAYANVRYQRGPNSRLFPANSWRAEVFQSIDGGWELSGGIDDLGFDDHVKLYSVGVGKYTGNFYLRWRHQNIVSTGSHSSNDRLMVRYYDQGDADNYMEVNYSNGRSGEQLELSTGRQTTNSYGVSIVRYVTPDWSVKAGASLSRSTNAPNERSISVGLSRRW</sequence>
<evidence type="ECO:0000256" key="2">
    <source>
        <dbReference type="SAM" id="MobiDB-lite"/>
    </source>
</evidence>
<dbReference type="Pfam" id="PF14559">
    <property type="entry name" value="TPR_19"/>
    <property type="match status" value="1"/>
</dbReference>
<gene>
    <name evidence="5" type="primary">yaiO</name>
    <name evidence="5" type="ORF">GM658_27820</name>
</gene>
<dbReference type="Gene3D" id="1.25.40.10">
    <property type="entry name" value="Tetratricopeptide repeat domain"/>
    <property type="match status" value="1"/>
</dbReference>
<reference evidence="5 6" key="1">
    <citation type="submission" date="2019-11" db="EMBL/GenBank/DDBJ databases">
        <title>Type strains purchased from KCTC, JCM and DSMZ.</title>
        <authorList>
            <person name="Lu H."/>
        </authorList>
    </citation>
    <scope>NUCLEOTIDE SEQUENCE [LARGE SCALE GENOMIC DNA]</scope>
    <source>
        <strain evidence="5 6">JCM 31587</strain>
    </source>
</reference>
<feature type="repeat" description="TPR" evidence="1">
    <location>
        <begin position="25"/>
        <end position="58"/>
    </location>
</feature>
<feature type="signal peptide" evidence="3">
    <location>
        <begin position="1"/>
        <end position="20"/>
    </location>
</feature>
<dbReference type="InterPro" id="IPR011990">
    <property type="entry name" value="TPR-like_helical_dom_sf"/>
</dbReference>
<evidence type="ECO:0000256" key="1">
    <source>
        <dbReference type="PROSITE-ProRule" id="PRU00339"/>
    </source>
</evidence>
<feature type="chain" id="PRO_5026679440" evidence="3">
    <location>
        <begin position="21"/>
        <end position="342"/>
    </location>
</feature>
<dbReference type="Pfam" id="PF19413">
    <property type="entry name" value="YaiO"/>
    <property type="match status" value="1"/>
</dbReference>
<dbReference type="Proteomes" id="UP000472320">
    <property type="component" value="Unassembled WGS sequence"/>
</dbReference>
<name>A0A6L6QPT0_9BURK</name>
<dbReference type="OrthoDB" id="8741349at2"/>
<keyword evidence="3" id="KW-0732">Signal</keyword>
<feature type="region of interest" description="Disordered" evidence="2">
    <location>
        <begin position="321"/>
        <end position="342"/>
    </location>
</feature>
<keyword evidence="1" id="KW-0802">TPR repeat</keyword>
<dbReference type="AlphaFoldDB" id="A0A6L6QPT0"/>
<proteinExistence type="predicted"/>
<dbReference type="NCBIfam" id="TIGR04390">
    <property type="entry name" value="OMP_YaiO_dom"/>
    <property type="match status" value="1"/>
</dbReference>
<evidence type="ECO:0000313" key="5">
    <source>
        <dbReference type="EMBL" id="MTW14428.1"/>
    </source>
</evidence>
<keyword evidence="6" id="KW-1185">Reference proteome</keyword>
<dbReference type="EMBL" id="WNKX01000045">
    <property type="protein sequence ID" value="MTW14428.1"/>
    <property type="molecule type" value="Genomic_DNA"/>
</dbReference>
<protein>
    <submittedName>
        <fullName evidence="5">YaiO family outer membrane beta-barrel protein</fullName>
    </submittedName>
</protein>
<feature type="domain" description="YaiO beta-barrel" evidence="4">
    <location>
        <begin position="134"/>
        <end position="289"/>
    </location>
</feature>
<dbReference type="SUPFAM" id="SSF48452">
    <property type="entry name" value="TPR-like"/>
    <property type="match status" value="1"/>
</dbReference>
<evidence type="ECO:0000259" key="4">
    <source>
        <dbReference type="Pfam" id="PF19413"/>
    </source>
</evidence>
<dbReference type="RefSeq" id="WP_155457366.1">
    <property type="nucleotide sequence ID" value="NZ_WNKX01000045.1"/>
</dbReference>
<organism evidence="5 6">
    <name type="scientific">Massilia eburnea</name>
    <dbReference type="NCBI Taxonomy" id="1776165"/>
    <lineage>
        <taxon>Bacteria</taxon>
        <taxon>Pseudomonadati</taxon>
        <taxon>Pseudomonadota</taxon>
        <taxon>Betaproteobacteria</taxon>
        <taxon>Burkholderiales</taxon>
        <taxon>Oxalobacteraceae</taxon>
        <taxon>Telluria group</taxon>
        <taxon>Massilia</taxon>
    </lineage>
</organism>
<dbReference type="InterPro" id="IPR030887">
    <property type="entry name" value="Beta-barrel_YaiO"/>
</dbReference>
<dbReference type="SMART" id="SM00028">
    <property type="entry name" value="TPR"/>
    <property type="match status" value="2"/>
</dbReference>
<evidence type="ECO:0000313" key="6">
    <source>
        <dbReference type="Proteomes" id="UP000472320"/>
    </source>
</evidence>